<dbReference type="Proteomes" id="UP000518266">
    <property type="component" value="Unassembled WGS sequence"/>
</dbReference>
<dbReference type="AlphaFoldDB" id="A0A7J5Z4X7"/>
<keyword evidence="3" id="KW-1185">Reference proteome</keyword>
<dbReference type="PANTHER" id="PTHR38004:SF1">
    <property type="entry name" value="PROLINE-RICH PROTEIN 33"/>
    <property type="match status" value="1"/>
</dbReference>
<feature type="compositionally biased region" description="Polar residues" evidence="1">
    <location>
        <begin position="75"/>
        <end position="87"/>
    </location>
</feature>
<protein>
    <submittedName>
        <fullName evidence="2">Uncharacterized protein</fullName>
    </submittedName>
</protein>
<dbReference type="PANTHER" id="PTHR38004">
    <property type="entry name" value="PROLINE-RICH PROTEIN 33"/>
    <property type="match status" value="1"/>
</dbReference>
<comment type="caution">
    <text evidence="2">The sequence shown here is derived from an EMBL/GenBank/DDBJ whole genome shotgun (WGS) entry which is preliminary data.</text>
</comment>
<sequence>MAHLNTAVERNTETLRLTGAKALMAVAYGAVTNPGLLYQQYPPPLLPKPGKENVRLQKLLKRSAKKKASAQTSQPATLFRSNLSPVNEASPDLEHSDHSTPPKTPETPFSLFSVQEPPRFTVRPLYRHVASPYPHRAAYGRPGRFSPQMVAPPLYSYPQNTTTVSSYSASTNVSEVSTATWQVTEPAVPNISLLQASFTPEATVPAAEESTSNIQSDRAFKIAQTDV</sequence>
<reference evidence="2 3" key="1">
    <citation type="submission" date="2020-03" db="EMBL/GenBank/DDBJ databases">
        <title>Dissostichus mawsoni Genome sequencing and assembly.</title>
        <authorList>
            <person name="Park H."/>
        </authorList>
    </citation>
    <scope>NUCLEOTIDE SEQUENCE [LARGE SCALE GENOMIC DNA]</scope>
    <source>
        <strain evidence="2">DM0001</strain>
        <tissue evidence="2">Muscle</tissue>
    </source>
</reference>
<name>A0A7J5Z4X7_DISMA</name>
<organism evidence="2 3">
    <name type="scientific">Dissostichus mawsoni</name>
    <name type="common">Antarctic cod</name>
    <dbReference type="NCBI Taxonomy" id="36200"/>
    <lineage>
        <taxon>Eukaryota</taxon>
        <taxon>Metazoa</taxon>
        <taxon>Chordata</taxon>
        <taxon>Craniata</taxon>
        <taxon>Vertebrata</taxon>
        <taxon>Euteleostomi</taxon>
        <taxon>Actinopterygii</taxon>
        <taxon>Neopterygii</taxon>
        <taxon>Teleostei</taxon>
        <taxon>Neoteleostei</taxon>
        <taxon>Acanthomorphata</taxon>
        <taxon>Eupercaria</taxon>
        <taxon>Perciformes</taxon>
        <taxon>Notothenioidei</taxon>
        <taxon>Nototheniidae</taxon>
        <taxon>Dissostichus</taxon>
    </lineage>
</organism>
<feature type="region of interest" description="Disordered" evidence="1">
    <location>
        <begin position="61"/>
        <end position="111"/>
    </location>
</feature>
<evidence type="ECO:0000313" key="3">
    <source>
        <dbReference type="Proteomes" id="UP000518266"/>
    </source>
</evidence>
<proteinExistence type="predicted"/>
<evidence type="ECO:0000256" key="1">
    <source>
        <dbReference type="SAM" id="MobiDB-lite"/>
    </source>
</evidence>
<dbReference type="OrthoDB" id="329227at2759"/>
<gene>
    <name evidence="2" type="ORF">F7725_023403</name>
</gene>
<accession>A0A7J5Z4X7</accession>
<evidence type="ECO:0000313" key="2">
    <source>
        <dbReference type="EMBL" id="KAF3855348.1"/>
    </source>
</evidence>
<dbReference type="EMBL" id="JAAKFY010000007">
    <property type="protein sequence ID" value="KAF3855348.1"/>
    <property type="molecule type" value="Genomic_DNA"/>
</dbReference>